<gene>
    <name evidence="1" type="ORF">D3867_13060</name>
</gene>
<sequence length="1073" mass="119371">MLIVPHHNYSHPPKHFPEANAIKADDSLLALRQITCYPEMRPYFFAPLFSNSIFAANSCSQPQTIKRKNREQRQRGTDWMQSDMARTSGENNLLSPLAAAHHLGITSELLFQYTKKSFAKASGLRALGTVERSGTTQFSISELDAFDALLAGPWPSIDARRAPIPKAILDHLRAESLNQCARCGSGIGVDTAHIRSWAESRSHHHANLIRLCSACHREHDAQHSLSTQELIFLKNFLIERTRANLTARMKPARRLRSIPRPATNFIGRENEFLSLIDALRSGRSVMITGVGGIGKTELLVQALHGSQTGRPVFWIDVEQYHSAGDILAALQTALGNDSIACSEADLPARLDAFQACVVFDGIERATLEDIDEFEDTIAALYSATATTQFVATSQVVLHKLSADARIKVGRLDERSSRRLLESRSSGEGSIGQRDLSPLLEFCEGHALTLRLATALMDHYAGPSAALRAINAKGVTAVSLPGRKKQSRTTSLELCLQTAYEALSVEGRQLLWTLSESPAGLFIHYLEGEWLKLPNPIEALAELRRWQLVDLLPFHDDLSRTHVLSPVRMFAIERARRDDCVRYEAMLDRLVHAHGMMVAVLELEYEDPNDTPYVLQRYGNELPNLLHILDLARANQTNTQMLLTAVSVVRSLMRYFFVLRLPEQGARVMHDAAELALSAGYLERASGLILQLIALADRADSADLVKAGLTLADRLERLTEDSEILADIAMCHGIAARGTGDHAAAESYARKAVEGYRARLRVSIDRQSSDPRGDCVESFDRQDLHNDISNALGLLGFSLLSLGRYEEAAKAYRHSLQHERGASVAVNRGQTLHQIGNCESHLGHFREAAAYYLKAAKIFHFIGMEEYLSNALGELGYALLDVEADHHLEDLDPDLIEQALVDLTRDAKRVLDSAQPLDHSQCVRIIRKLFGSIAVVSLTGKGQILDEFCISLYNDVLVVLRSQISNGDRNQEEEFPLLMINTALRLGCLVAEAEKTLEECKNISEGTIGEMLQTVCYAHDWARNAMRVIDWFAELLTRRWGYQGVSPARLREFIENFDDDIIDYLDLTRKGGTG</sequence>
<dbReference type="EMBL" id="CP032330">
    <property type="protein sequence ID" value="QCO02857.1"/>
    <property type="molecule type" value="Genomic_DNA"/>
</dbReference>
<dbReference type="SUPFAM" id="SSF52540">
    <property type="entry name" value="P-loop containing nucleoside triphosphate hydrolases"/>
    <property type="match status" value="1"/>
</dbReference>
<dbReference type="InterPro" id="IPR011990">
    <property type="entry name" value="TPR-like_helical_dom_sf"/>
</dbReference>
<proteinExistence type="predicted"/>
<dbReference type="Gene3D" id="3.40.50.300">
    <property type="entry name" value="P-loop containing nucleotide triphosphate hydrolases"/>
    <property type="match status" value="1"/>
</dbReference>
<dbReference type="Proteomes" id="UP000298596">
    <property type="component" value="Chromosome"/>
</dbReference>
<name>A0A4D8PY60_AZOBR</name>
<reference evidence="1 2" key="1">
    <citation type="submission" date="2018-09" db="EMBL/GenBank/DDBJ databases">
        <title>Whole genome based analysis of evolution and adaptive divergence in Indian and Brazilian strains of Azospirillum brasilense.</title>
        <authorList>
            <person name="Singh C."/>
            <person name="Tripathi A.K."/>
        </authorList>
    </citation>
    <scope>NUCLEOTIDE SEQUENCE [LARGE SCALE GENOMIC DNA]</scope>
    <source>
        <strain evidence="1 2">MTCC4036</strain>
    </source>
</reference>
<evidence type="ECO:0000313" key="1">
    <source>
        <dbReference type="EMBL" id="QCO02857.1"/>
    </source>
</evidence>
<dbReference type="PANTHER" id="PTHR47691:SF3">
    <property type="entry name" value="HTH-TYPE TRANSCRIPTIONAL REGULATOR RV0890C-RELATED"/>
    <property type="match status" value="1"/>
</dbReference>
<dbReference type="SUPFAM" id="SSF48452">
    <property type="entry name" value="TPR-like"/>
    <property type="match status" value="1"/>
</dbReference>
<dbReference type="Gene3D" id="1.25.40.10">
    <property type="entry name" value="Tetratricopeptide repeat domain"/>
    <property type="match status" value="1"/>
</dbReference>
<dbReference type="InterPro" id="IPR003615">
    <property type="entry name" value="HNH_nuc"/>
</dbReference>
<dbReference type="AlphaFoldDB" id="A0A4D8PY60"/>
<dbReference type="Pfam" id="PF13424">
    <property type="entry name" value="TPR_12"/>
    <property type="match status" value="1"/>
</dbReference>
<protein>
    <submittedName>
        <fullName evidence="1">Uncharacterized protein</fullName>
    </submittedName>
</protein>
<accession>A0A4D8PY60</accession>
<dbReference type="CDD" id="cd00085">
    <property type="entry name" value="HNHc"/>
    <property type="match status" value="1"/>
</dbReference>
<organism evidence="1 2">
    <name type="scientific">Azospirillum brasilense</name>
    <dbReference type="NCBI Taxonomy" id="192"/>
    <lineage>
        <taxon>Bacteria</taxon>
        <taxon>Pseudomonadati</taxon>
        <taxon>Pseudomonadota</taxon>
        <taxon>Alphaproteobacteria</taxon>
        <taxon>Rhodospirillales</taxon>
        <taxon>Azospirillaceae</taxon>
        <taxon>Azospirillum</taxon>
    </lineage>
</organism>
<dbReference type="InterPro" id="IPR027417">
    <property type="entry name" value="P-loop_NTPase"/>
</dbReference>
<evidence type="ECO:0000313" key="2">
    <source>
        <dbReference type="Proteomes" id="UP000298596"/>
    </source>
</evidence>
<dbReference type="InterPro" id="IPR019734">
    <property type="entry name" value="TPR_rpt"/>
</dbReference>
<dbReference type="SMART" id="SM00028">
    <property type="entry name" value="TPR"/>
    <property type="match status" value="2"/>
</dbReference>
<dbReference type="PANTHER" id="PTHR47691">
    <property type="entry name" value="REGULATOR-RELATED"/>
    <property type="match status" value="1"/>
</dbReference>